<feature type="compositionally biased region" description="Pro residues" evidence="1">
    <location>
        <begin position="112"/>
        <end position="124"/>
    </location>
</feature>
<evidence type="ECO:0000313" key="3">
    <source>
        <dbReference type="EMBL" id="EQD39033.1"/>
    </source>
</evidence>
<reference evidence="3" key="2">
    <citation type="journal article" date="2014" name="ISME J.">
        <title>Microbial stratification in low pH oxic and suboxic macroscopic growths along an acid mine drainage.</title>
        <authorList>
            <person name="Mendez-Garcia C."/>
            <person name="Mesa V."/>
            <person name="Sprenger R.R."/>
            <person name="Richter M."/>
            <person name="Diez M.S."/>
            <person name="Solano J."/>
            <person name="Bargiela R."/>
            <person name="Golyshina O.V."/>
            <person name="Manteca A."/>
            <person name="Ramos J.L."/>
            <person name="Gallego J.R."/>
            <person name="Llorente I."/>
            <person name="Martins Dos Santos V.A."/>
            <person name="Jensen O.N."/>
            <person name="Pelaez A.I."/>
            <person name="Sanchez J."/>
            <person name="Ferrer M."/>
        </authorList>
    </citation>
    <scope>NUCLEOTIDE SEQUENCE</scope>
</reference>
<keyword evidence="3" id="KW-0560">Oxidoreductase</keyword>
<dbReference type="GO" id="GO:0003995">
    <property type="term" value="F:acyl-CoA dehydrogenase activity"/>
    <property type="evidence" value="ECO:0007669"/>
    <property type="project" value="InterPro"/>
</dbReference>
<evidence type="ECO:0000259" key="2">
    <source>
        <dbReference type="Pfam" id="PF09317"/>
    </source>
</evidence>
<dbReference type="InterPro" id="IPR015396">
    <property type="entry name" value="FadE_C"/>
</dbReference>
<sequence length="124" mass="13334">VAELLTQPSEARTRLSQFIYTTVQPENPLGLLGEALALAVQLEPIEKRIRVEGVKTGRITALDLPGQVNQALAAGILTSAEAQALHEYDRKVMNLIHVDDFAPHELGRQASPQPPRAGAPAEPA</sequence>
<dbReference type="GO" id="GO:0033539">
    <property type="term" value="P:fatty acid beta-oxidation using acyl-CoA dehydrogenase"/>
    <property type="evidence" value="ECO:0007669"/>
    <property type="project" value="InterPro"/>
</dbReference>
<proteinExistence type="predicted"/>
<organism evidence="3">
    <name type="scientific">mine drainage metagenome</name>
    <dbReference type="NCBI Taxonomy" id="410659"/>
    <lineage>
        <taxon>unclassified sequences</taxon>
        <taxon>metagenomes</taxon>
        <taxon>ecological metagenomes</taxon>
    </lineage>
</organism>
<name>T0Z194_9ZZZZ</name>
<protein>
    <submittedName>
        <fullName evidence="3">Protein containing DUF1974</fullName>
        <ecNumber evidence="3">1.3.99.-</ecNumber>
    </submittedName>
</protein>
<dbReference type="Pfam" id="PF09317">
    <property type="entry name" value="ACDH_C"/>
    <property type="match status" value="1"/>
</dbReference>
<evidence type="ECO:0000256" key="1">
    <source>
        <dbReference type="SAM" id="MobiDB-lite"/>
    </source>
</evidence>
<dbReference type="EC" id="1.3.99.-" evidence="3"/>
<feature type="non-terminal residue" evidence="3">
    <location>
        <position position="1"/>
    </location>
</feature>
<dbReference type="AlphaFoldDB" id="T0Z194"/>
<comment type="caution">
    <text evidence="3">The sequence shown here is derived from an EMBL/GenBank/DDBJ whole genome shotgun (WGS) entry which is preliminary data.</text>
</comment>
<accession>T0Z194</accession>
<feature type="region of interest" description="Disordered" evidence="1">
    <location>
        <begin position="103"/>
        <end position="124"/>
    </location>
</feature>
<reference evidence="3" key="1">
    <citation type="submission" date="2013-08" db="EMBL/GenBank/DDBJ databases">
        <authorList>
            <person name="Mendez C."/>
            <person name="Richter M."/>
            <person name="Ferrer M."/>
            <person name="Sanchez J."/>
        </authorList>
    </citation>
    <scope>NUCLEOTIDE SEQUENCE</scope>
</reference>
<feature type="domain" description="Acyl-CoA dehydrogenase C-terminal bacterial-type" evidence="2">
    <location>
        <begin position="1"/>
        <end position="101"/>
    </location>
</feature>
<dbReference type="EMBL" id="AUZZ01008117">
    <property type="protein sequence ID" value="EQD39033.1"/>
    <property type="molecule type" value="Genomic_DNA"/>
</dbReference>
<gene>
    <name evidence="3" type="ORF">B2A_11264</name>
</gene>